<proteinExistence type="inferred from homology"/>
<dbReference type="GO" id="GO:0005975">
    <property type="term" value="P:carbohydrate metabolic process"/>
    <property type="evidence" value="ECO:0007669"/>
    <property type="project" value="InterPro"/>
</dbReference>
<dbReference type="Gene3D" id="3.20.20.80">
    <property type="entry name" value="Glycosidases"/>
    <property type="match status" value="1"/>
</dbReference>
<gene>
    <name evidence="11" type="ORF">SAMN05421740_108164</name>
</gene>
<dbReference type="PROSITE" id="PS51257">
    <property type="entry name" value="PROKAR_LIPOPROTEIN"/>
    <property type="match status" value="1"/>
</dbReference>
<dbReference type="GO" id="GO:0016020">
    <property type="term" value="C:membrane"/>
    <property type="evidence" value="ECO:0007669"/>
    <property type="project" value="TreeGrafter"/>
</dbReference>
<dbReference type="Pfam" id="PF02838">
    <property type="entry name" value="Glyco_hydro_20b"/>
    <property type="match status" value="1"/>
</dbReference>
<dbReference type="PANTHER" id="PTHR22600:SF57">
    <property type="entry name" value="BETA-N-ACETYLHEXOSAMINIDASE"/>
    <property type="match status" value="1"/>
</dbReference>
<keyword evidence="5" id="KW-0326">Glycosidase</keyword>
<keyword evidence="12" id="KW-1185">Reference proteome</keyword>
<dbReference type="SMART" id="SM01081">
    <property type="entry name" value="CHB_HEX"/>
    <property type="match status" value="1"/>
</dbReference>
<dbReference type="InterPro" id="IPR004867">
    <property type="entry name" value="CHB_C_dom"/>
</dbReference>
<dbReference type="CDD" id="cd02847">
    <property type="entry name" value="E_set_Chitobiase_C"/>
    <property type="match status" value="1"/>
</dbReference>
<evidence type="ECO:0000256" key="3">
    <source>
        <dbReference type="ARBA" id="ARBA00012663"/>
    </source>
</evidence>
<dbReference type="InterPro" id="IPR025705">
    <property type="entry name" value="Beta_hexosaminidase_sua/sub"/>
</dbReference>
<evidence type="ECO:0000259" key="10">
    <source>
        <dbReference type="SMART" id="SM01081"/>
    </source>
</evidence>
<accession>A0A1H7S8X1</accession>
<dbReference type="EC" id="3.2.1.52" evidence="3"/>
<dbReference type="Pfam" id="PF03174">
    <property type="entry name" value="CHB_HEX_C"/>
    <property type="match status" value="1"/>
</dbReference>
<evidence type="ECO:0000256" key="1">
    <source>
        <dbReference type="ARBA" id="ARBA00001231"/>
    </source>
</evidence>
<dbReference type="SUPFAM" id="SSF51445">
    <property type="entry name" value="(Trans)glycosidases"/>
    <property type="match status" value="1"/>
</dbReference>
<evidence type="ECO:0000313" key="11">
    <source>
        <dbReference type="EMBL" id="SEL69081.1"/>
    </source>
</evidence>
<evidence type="ECO:0000256" key="9">
    <source>
        <dbReference type="SAM" id="SignalP"/>
    </source>
</evidence>
<dbReference type="GO" id="GO:0030203">
    <property type="term" value="P:glycosaminoglycan metabolic process"/>
    <property type="evidence" value="ECO:0007669"/>
    <property type="project" value="TreeGrafter"/>
</dbReference>
<dbReference type="SUPFAM" id="SSF81296">
    <property type="entry name" value="E set domains"/>
    <property type="match status" value="1"/>
</dbReference>
<evidence type="ECO:0000256" key="5">
    <source>
        <dbReference type="ARBA" id="ARBA00023295"/>
    </source>
</evidence>
<dbReference type="OrthoDB" id="1006965at2"/>
<reference evidence="12" key="1">
    <citation type="submission" date="2016-10" db="EMBL/GenBank/DDBJ databases">
        <authorList>
            <person name="Varghese N."/>
            <person name="Submissions S."/>
        </authorList>
    </citation>
    <scope>NUCLEOTIDE SEQUENCE [LARGE SCALE GENOMIC DNA]</scope>
    <source>
        <strain evidence="12">Jip14</strain>
    </source>
</reference>
<dbReference type="Proteomes" id="UP000198916">
    <property type="component" value="Unassembled WGS sequence"/>
</dbReference>
<dbReference type="GO" id="GO:0004563">
    <property type="term" value="F:beta-N-acetylhexosaminidase activity"/>
    <property type="evidence" value="ECO:0007669"/>
    <property type="project" value="UniProtKB-EC"/>
</dbReference>
<evidence type="ECO:0000256" key="2">
    <source>
        <dbReference type="ARBA" id="ARBA00006285"/>
    </source>
</evidence>
<dbReference type="InterPro" id="IPR015883">
    <property type="entry name" value="Glyco_hydro_20_cat"/>
</dbReference>
<evidence type="ECO:0000256" key="6">
    <source>
        <dbReference type="ARBA" id="ARBA00030512"/>
    </source>
</evidence>
<protein>
    <recommendedName>
        <fullName evidence="3">beta-N-acetylhexosaminidase</fullName>
        <ecNumber evidence="3">3.2.1.52</ecNumber>
    </recommendedName>
    <alternativeName>
        <fullName evidence="6">Beta-N-acetylhexosaminidase</fullName>
    </alternativeName>
    <alternativeName>
        <fullName evidence="7">N-acetyl-beta-glucosaminidase</fullName>
    </alternativeName>
</protein>
<evidence type="ECO:0000256" key="7">
    <source>
        <dbReference type="ARBA" id="ARBA00033000"/>
    </source>
</evidence>
<dbReference type="PRINTS" id="PR00738">
    <property type="entry name" value="GLHYDRLASE20"/>
</dbReference>
<feature type="signal peptide" evidence="9">
    <location>
        <begin position="1"/>
        <end position="31"/>
    </location>
</feature>
<feature type="chain" id="PRO_5011680093" description="beta-N-acetylhexosaminidase" evidence="9">
    <location>
        <begin position="32"/>
        <end position="837"/>
    </location>
</feature>
<dbReference type="SUPFAM" id="SSF49384">
    <property type="entry name" value="Carbohydrate-binding domain"/>
    <property type="match status" value="1"/>
</dbReference>
<comment type="catalytic activity">
    <reaction evidence="1">
        <text>Hydrolysis of terminal non-reducing N-acetyl-D-hexosamine residues in N-acetyl-beta-D-hexosaminides.</text>
        <dbReference type="EC" id="3.2.1.52"/>
    </reaction>
</comment>
<dbReference type="EMBL" id="FNZR01000008">
    <property type="protein sequence ID" value="SEL69081.1"/>
    <property type="molecule type" value="Genomic_DNA"/>
</dbReference>
<dbReference type="InterPro" id="IPR004866">
    <property type="entry name" value="CHB/HEX_N_dom"/>
</dbReference>
<feature type="domain" description="Chitobiase/beta-hexosaminidases N-terminal" evidence="10">
    <location>
        <begin position="35"/>
        <end position="197"/>
    </location>
</feature>
<evidence type="ECO:0000256" key="4">
    <source>
        <dbReference type="ARBA" id="ARBA00022801"/>
    </source>
</evidence>
<evidence type="ECO:0000256" key="8">
    <source>
        <dbReference type="PIRSR" id="PIRSR625705-1"/>
    </source>
</evidence>
<dbReference type="InterPro" id="IPR015882">
    <property type="entry name" value="HEX_bac_N"/>
</dbReference>
<name>A0A1H7S8X1_9SPHI</name>
<dbReference type="SUPFAM" id="SSF55545">
    <property type="entry name" value="beta-N-acetylhexosaminidase-like domain"/>
    <property type="match status" value="1"/>
</dbReference>
<dbReference type="GO" id="GO:0030247">
    <property type="term" value="F:polysaccharide binding"/>
    <property type="evidence" value="ECO:0007669"/>
    <property type="project" value="InterPro"/>
</dbReference>
<dbReference type="Gene3D" id="3.30.379.10">
    <property type="entry name" value="Chitobiase/beta-hexosaminidase domain 2-like"/>
    <property type="match status" value="1"/>
</dbReference>
<dbReference type="InterPro" id="IPR017853">
    <property type="entry name" value="GH"/>
</dbReference>
<dbReference type="Pfam" id="PF03173">
    <property type="entry name" value="CHB_HEX"/>
    <property type="match status" value="1"/>
</dbReference>
<feature type="active site" description="Proton donor" evidence="8">
    <location>
        <position position="522"/>
    </location>
</feature>
<keyword evidence="4" id="KW-0378">Hydrolase</keyword>
<dbReference type="InterPro" id="IPR014756">
    <property type="entry name" value="Ig_E-set"/>
</dbReference>
<keyword evidence="9" id="KW-0732">Signal</keyword>
<dbReference type="InterPro" id="IPR029018">
    <property type="entry name" value="Hex-like_dom2"/>
</dbReference>
<comment type="similarity">
    <text evidence="2">Belongs to the glycosyl hydrolase 20 family.</text>
</comment>
<dbReference type="InterPro" id="IPR008965">
    <property type="entry name" value="CBM2/CBM3_carb-bd_dom_sf"/>
</dbReference>
<dbReference type="PANTHER" id="PTHR22600">
    <property type="entry name" value="BETA-HEXOSAMINIDASE"/>
    <property type="match status" value="1"/>
</dbReference>
<dbReference type="InterPro" id="IPR012291">
    <property type="entry name" value="CBM2_carb-bd_dom_sf"/>
</dbReference>
<evidence type="ECO:0000313" key="12">
    <source>
        <dbReference type="Proteomes" id="UP000198916"/>
    </source>
</evidence>
<dbReference type="STRING" id="332977.SAMN05421740_108164"/>
<dbReference type="AlphaFoldDB" id="A0A1H7S8X1"/>
<dbReference type="Gene3D" id="2.60.40.290">
    <property type="match status" value="1"/>
</dbReference>
<dbReference type="Pfam" id="PF00728">
    <property type="entry name" value="Glyco_hydro_20"/>
    <property type="match status" value="1"/>
</dbReference>
<dbReference type="Gene3D" id="2.60.40.10">
    <property type="entry name" value="Immunoglobulins"/>
    <property type="match status" value="1"/>
</dbReference>
<organism evidence="11 12">
    <name type="scientific">Parapedobacter koreensis</name>
    <dbReference type="NCBI Taxonomy" id="332977"/>
    <lineage>
        <taxon>Bacteria</taxon>
        <taxon>Pseudomonadati</taxon>
        <taxon>Bacteroidota</taxon>
        <taxon>Sphingobacteriia</taxon>
        <taxon>Sphingobacteriales</taxon>
        <taxon>Sphingobacteriaceae</taxon>
        <taxon>Parapedobacter</taxon>
    </lineage>
</organism>
<sequence>MKCCIVSYSRLFQFVVLCGLVGCASSPTAVVADKAPLSLQWEIVASPYSGTNQTLSLLTISNQATDTLDATGWTIYFNNVGTAEITGPDTALAGIGFINGDFFSLSPRQGWKPLAPGDSVQLRVLSRRLKNMTDLPKGFYLVDDGHPEGTALPLVIKPFAQADSLEIGLAARIYAQNETITDVSVSALLPVLPTPVAYAYTTGVFKLDPTVPIITDAAFEPEASYLQSELAKVLDRVPEIAKAKQGKALVLRQKAGGNAEGYSLTVDTTGVVIEAATRAGAFYGIQTLKNLLPPTSWADKQPAIAIPGITLTDAPQFAHRAVMLDVARNFQTKEQVMKILDLLALYKVNIMHFHLTEDEAWRLEIPGLPELTDVGAKRGHTLDDARRLMPSYGSGPDADNATGSGFYSRADYIELLQYAAARHIRVIPEIETPGHARAAIKSMDARYASYLAKGDSAAASQYLLRDLEDQSAYRSVQHWNDNVINVAVPSAYVFLEKVVDELIAIYKEAGAPLETIHFGGDEVPNGVWERSPAVRRLLAADRSVPHTDDLWHYYFNRINKLLSARGLYLSGWEEIGMKKAVVNGRPRMVVEPRFARENFHTDVWANQGANVDLAYRLANAGYKVVLTNVTNFYIDLAYNESFYEPGQYWGGYVDIEKLFRFVPYDYYRSLEEKASGERLTAAGRANIVGLQAPLWSEIITSPERMEYLLLPKLLGFAERAWAADPAWASESNERKTKALYAADWSAFLNALGKRELSRLDHYGGGYQYRIPTAGVAQRDSKLAANVQFPGFVIRYTTDGSEPTAQSAVYTEPLPATGTVAFRVFNAAGRGGRTVYWK</sequence>
<dbReference type="InterPro" id="IPR013783">
    <property type="entry name" value="Ig-like_fold"/>
</dbReference>